<evidence type="ECO:0000259" key="1">
    <source>
        <dbReference type="PROSITE" id="PS50213"/>
    </source>
</evidence>
<sequence length="325" mass="34901">MKFLNAITPTLAFLATTHASSLKSLLSHHPKLSILHSLLLQFELLEDFNELSNITLLAPTDQAYLDLANWGFNVSQVPTPVARALLSYHVLNGNFDSQTLSRKPQVIHTYLTPPVLTNVSAGAAVKLHTSSDGTTLTESGLGVVGGVEEADLEFDSGVVHTLNSSMVLPHNITLTAGINGLTRFLELVEMAGLTEEFEALKDVTVFIPTNGALRKVSGLVSLLARRQLASVLMGHVIPNQVLYGENLVEGGVFETMSGRNIRVRKTKEGSFEVDGVEVVKQDVILYGGVAHVIGEALASEGEEESHNGDGLVYTAQANQLPMPNV</sequence>
<dbReference type="EMBL" id="JAGMVJ010000001">
    <property type="protein sequence ID" value="KAH7094401.1"/>
    <property type="molecule type" value="Genomic_DNA"/>
</dbReference>
<dbReference type="PANTHER" id="PTHR10900:SF77">
    <property type="entry name" value="FI19380P1"/>
    <property type="match status" value="1"/>
</dbReference>
<dbReference type="PROSITE" id="PS50213">
    <property type="entry name" value="FAS1"/>
    <property type="match status" value="2"/>
</dbReference>
<feature type="domain" description="FAS1" evidence="1">
    <location>
        <begin position="19"/>
        <end position="166"/>
    </location>
</feature>
<dbReference type="Gene3D" id="2.30.180.10">
    <property type="entry name" value="FAS1 domain"/>
    <property type="match status" value="2"/>
</dbReference>
<feature type="domain" description="FAS1" evidence="1">
    <location>
        <begin position="168"/>
        <end position="297"/>
    </location>
</feature>
<organism evidence="2 3">
    <name type="scientific">Paraphoma chrysanthemicola</name>
    <dbReference type="NCBI Taxonomy" id="798071"/>
    <lineage>
        <taxon>Eukaryota</taxon>
        <taxon>Fungi</taxon>
        <taxon>Dikarya</taxon>
        <taxon>Ascomycota</taxon>
        <taxon>Pezizomycotina</taxon>
        <taxon>Dothideomycetes</taxon>
        <taxon>Pleosporomycetidae</taxon>
        <taxon>Pleosporales</taxon>
        <taxon>Pleosporineae</taxon>
        <taxon>Phaeosphaeriaceae</taxon>
        <taxon>Paraphoma</taxon>
    </lineage>
</organism>
<dbReference type="SUPFAM" id="SSF82153">
    <property type="entry name" value="FAS1 domain"/>
    <property type="match status" value="2"/>
</dbReference>
<evidence type="ECO:0000313" key="3">
    <source>
        <dbReference type="Proteomes" id="UP000813461"/>
    </source>
</evidence>
<dbReference type="Pfam" id="PF02469">
    <property type="entry name" value="Fasciclin"/>
    <property type="match status" value="2"/>
</dbReference>
<dbReference type="SMART" id="SM00554">
    <property type="entry name" value="FAS1"/>
    <property type="match status" value="2"/>
</dbReference>
<dbReference type="Proteomes" id="UP000813461">
    <property type="component" value="Unassembled WGS sequence"/>
</dbReference>
<proteinExistence type="predicted"/>
<gene>
    <name evidence="2" type="ORF">FB567DRAFT_510114</name>
</gene>
<dbReference type="InterPro" id="IPR036378">
    <property type="entry name" value="FAS1_dom_sf"/>
</dbReference>
<dbReference type="PANTHER" id="PTHR10900">
    <property type="entry name" value="PERIOSTIN-RELATED"/>
    <property type="match status" value="1"/>
</dbReference>
<protein>
    <submittedName>
        <fullName evidence="2">FAS1 domain-containing protein</fullName>
    </submittedName>
</protein>
<evidence type="ECO:0000313" key="2">
    <source>
        <dbReference type="EMBL" id="KAH7094401.1"/>
    </source>
</evidence>
<dbReference type="OrthoDB" id="286301at2759"/>
<dbReference type="InterPro" id="IPR000782">
    <property type="entry name" value="FAS1_domain"/>
</dbReference>
<reference evidence="2" key="1">
    <citation type="journal article" date="2021" name="Nat. Commun.">
        <title>Genetic determinants of endophytism in the Arabidopsis root mycobiome.</title>
        <authorList>
            <person name="Mesny F."/>
            <person name="Miyauchi S."/>
            <person name="Thiergart T."/>
            <person name="Pickel B."/>
            <person name="Atanasova L."/>
            <person name="Karlsson M."/>
            <person name="Huettel B."/>
            <person name="Barry K.W."/>
            <person name="Haridas S."/>
            <person name="Chen C."/>
            <person name="Bauer D."/>
            <person name="Andreopoulos W."/>
            <person name="Pangilinan J."/>
            <person name="LaButti K."/>
            <person name="Riley R."/>
            <person name="Lipzen A."/>
            <person name="Clum A."/>
            <person name="Drula E."/>
            <person name="Henrissat B."/>
            <person name="Kohler A."/>
            <person name="Grigoriev I.V."/>
            <person name="Martin F.M."/>
            <person name="Hacquard S."/>
        </authorList>
    </citation>
    <scope>NUCLEOTIDE SEQUENCE</scope>
    <source>
        <strain evidence="2">MPI-SDFR-AT-0120</strain>
    </source>
</reference>
<dbReference type="AlphaFoldDB" id="A0A8K0W3A3"/>
<name>A0A8K0W3A3_9PLEO</name>
<keyword evidence="3" id="KW-1185">Reference proteome</keyword>
<dbReference type="InterPro" id="IPR050904">
    <property type="entry name" value="Adhesion/Biosynth-related"/>
</dbReference>
<comment type="caution">
    <text evidence="2">The sequence shown here is derived from an EMBL/GenBank/DDBJ whole genome shotgun (WGS) entry which is preliminary data.</text>
</comment>
<accession>A0A8K0W3A3</accession>